<dbReference type="Proteomes" id="UP000553059">
    <property type="component" value="Unassembled WGS sequence"/>
</dbReference>
<feature type="compositionally biased region" description="Polar residues" evidence="2">
    <location>
        <begin position="139"/>
        <end position="151"/>
    </location>
</feature>
<feature type="signal peptide" evidence="3">
    <location>
        <begin position="1"/>
        <end position="23"/>
    </location>
</feature>
<evidence type="ECO:0000313" key="5">
    <source>
        <dbReference type="EMBL" id="HHY26055.1"/>
    </source>
</evidence>
<feature type="chain" id="PRO_5039026113" description="DUF5667 domain-containing protein" evidence="3">
    <location>
        <begin position="24"/>
        <end position="420"/>
    </location>
</feature>
<proteinExistence type="predicted"/>
<feature type="region of interest" description="Disordered" evidence="2">
    <location>
        <begin position="249"/>
        <end position="311"/>
    </location>
</feature>
<evidence type="ECO:0000256" key="2">
    <source>
        <dbReference type="SAM" id="MobiDB-lite"/>
    </source>
</evidence>
<name>A0A7C7D4J3_9FIRM</name>
<feature type="domain" description="DUF5667" evidence="4">
    <location>
        <begin position="50"/>
        <end position="154"/>
    </location>
</feature>
<feature type="compositionally biased region" description="Polar residues" evidence="2">
    <location>
        <begin position="270"/>
        <end position="280"/>
    </location>
</feature>
<feature type="compositionally biased region" description="Basic and acidic residues" evidence="2">
    <location>
        <begin position="395"/>
        <end position="420"/>
    </location>
</feature>
<protein>
    <recommendedName>
        <fullName evidence="4">DUF5667 domain-containing protein</fullName>
    </recommendedName>
</protein>
<dbReference type="EMBL" id="DUTF01000106">
    <property type="protein sequence ID" value="HHY26055.1"/>
    <property type="molecule type" value="Genomic_DNA"/>
</dbReference>
<gene>
    <name evidence="5" type="ORF">GX523_04755</name>
</gene>
<feature type="compositionally biased region" description="Basic and acidic residues" evidence="2">
    <location>
        <begin position="299"/>
        <end position="311"/>
    </location>
</feature>
<dbReference type="AlphaFoldDB" id="A0A7C7D4J3"/>
<keyword evidence="1" id="KW-0175">Coiled coil</keyword>
<dbReference type="InterPro" id="IPR043725">
    <property type="entry name" value="DUF5667"/>
</dbReference>
<keyword evidence="3" id="KW-0732">Signal</keyword>
<evidence type="ECO:0000256" key="3">
    <source>
        <dbReference type="SAM" id="SignalP"/>
    </source>
</evidence>
<evidence type="ECO:0000256" key="1">
    <source>
        <dbReference type="SAM" id="Coils"/>
    </source>
</evidence>
<evidence type="ECO:0000259" key="4">
    <source>
        <dbReference type="Pfam" id="PF18915"/>
    </source>
</evidence>
<sequence>MKKPIALILAAALLALPVSPAVAFADTATESTVNEDTTIVDSDGKEIGPGILPDSPFYWLDELVEKLQVALTFNPEKKVKIIDKHACERLAEISALAKKASAEEVKDTASQVKSETATSDESTTKEDGGSVSEDFGEGTTDSAKESNNTADKGQEATEEQAATNPKLEKKIKACEKALDRYNKKIADAQEFLVQLENPESEEYQKLQEALAKVNANNVLVLGSLLEKLPPHAAQRLAVNIVRSMEKAVEKMEKMEEKNQEPVMEKDNQDGEPSNNDSATPASKEKATPVVPITVIQNKENTKKADKSTQKEYKALAKEAKQALKQFQEELGLQGPYKAKAKDHDLKQEQKNAVRDKTKDNTKDKDTSMKSKDNAPKDTIQPVKVQNHKNNNPYDQKNRKDWQGHGRDDGWGNGKRNLDQN</sequence>
<dbReference type="Pfam" id="PF18915">
    <property type="entry name" value="DUF5667"/>
    <property type="match status" value="1"/>
</dbReference>
<feature type="region of interest" description="Disordered" evidence="2">
    <location>
        <begin position="334"/>
        <end position="420"/>
    </location>
</feature>
<feature type="compositionally biased region" description="Basic and acidic residues" evidence="2">
    <location>
        <begin position="339"/>
        <end position="375"/>
    </location>
</feature>
<feature type="compositionally biased region" description="Polar residues" evidence="2">
    <location>
        <begin position="108"/>
        <end position="121"/>
    </location>
</feature>
<reference evidence="5 6" key="1">
    <citation type="journal article" date="2020" name="Biotechnol. Biofuels">
        <title>New insights from the biogas microbiome by comprehensive genome-resolved metagenomics of nearly 1600 species originating from multiple anaerobic digesters.</title>
        <authorList>
            <person name="Campanaro S."/>
            <person name="Treu L."/>
            <person name="Rodriguez-R L.M."/>
            <person name="Kovalovszki A."/>
            <person name="Ziels R.M."/>
            <person name="Maus I."/>
            <person name="Zhu X."/>
            <person name="Kougias P.G."/>
            <person name="Basile A."/>
            <person name="Luo G."/>
            <person name="Schluter A."/>
            <person name="Konstantinidis K.T."/>
            <person name="Angelidaki I."/>
        </authorList>
    </citation>
    <scope>NUCLEOTIDE SEQUENCE [LARGE SCALE GENOMIC DNA]</scope>
    <source>
        <strain evidence="5">AS05jafATM_4</strain>
    </source>
</reference>
<comment type="caution">
    <text evidence="5">The sequence shown here is derived from an EMBL/GenBank/DDBJ whole genome shotgun (WGS) entry which is preliminary data.</text>
</comment>
<organism evidence="5 6">
    <name type="scientific">Desulfitobacterium dehalogenans</name>
    <dbReference type="NCBI Taxonomy" id="36854"/>
    <lineage>
        <taxon>Bacteria</taxon>
        <taxon>Bacillati</taxon>
        <taxon>Bacillota</taxon>
        <taxon>Clostridia</taxon>
        <taxon>Eubacteriales</taxon>
        <taxon>Desulfitobacteriaceae</taxon>
        <taxon>Desulfitobacterium</taxon>
    </lineage>
</organism>
<feature type="coiled-coil region" evidence="1">
    <location>
        <begin position="164"/>
        <end position="191"/>
    </location>
</feature>
<feature type="region of interest" description="Disordered" evidence="2">
    <location>
        <begin position="104"/>
        <end position="164"/>
    </location>
</feature>
<accession>A0A7C7D4J3</accession>
<feature type="compositionally biased region" description="Basic and acidic residues" evidence="2">
    <location>
        <begin position="249"/>
        <end position="268"/>
    </location>
</feature>
<evidence type="ECO:0000313" key="6">
    <source>
        <dbReference type="Proteomes" id="UP000553059"/>
    </source>
</evidence>